<feature type="compositionally biased region" description="Pro residues" evidence="1">
    <location>
        <begin position="9"/>
        <end position="24"/>
    </location>
</feature>
<feature type="compositionally biased region" description="Polar residues" evidence="1">
    <location>
        <begin position="492"/>
        <end position="517"/>
    </location>
</feature>
<feature type="compositionally biased region" description="Low complexity" evidence="1">
    <location>
        <begin position="115"/>
        <end position="137"/>
    </location>
</feature>
<feature type="compositionally biased region" description="Polar residues" evidence="1">
    <location>
        <begin position="584"/>
        <end position="596"/>
    </location>
</feature>
<reference evidence="2 3" key="1">
    <citation type="submission" date="2024-01" db="EMBL/GenBank/DDBJ databases">
        <title>The complete chloroplast genome sequence of Lithospermum erythrorhizon: insights into the phylogenetic relationship among Boraginaceae species and the maternal lineages of purple gromwells.</title>
        <authorList>
            <person name="Okada T."/>
            <person name="Watanabe K."/>
        </authorList>
    </citation>
    <scope>NUCLEOTIDE SEQUENCE [LARGE SCALE GENOMIC DNA]</scope>
</reference>
<feature type="compositionally biased region" description="Polar residues" evidence="1">
    <location>
        <begin position="28"/>
        <end position="41"/>
    </location>
</feature>
<evidence type="ECO:0000313" key="3">
    <source>
        <dbReference type="Proteomes" id="UP001454036"/>
    </source>
</evidence>
<feature type="region of interest" description="Disordered" evidence="1">
    <location>
        <begin position="554"/>
        <end position="596"/>
    </location>
</feature>
<feature type="compositionally biased region" description="Acidic residues" evidence="1">
    <location>
        <begin position="562"/>
        <end position="573"/>
    </location>
</feature>
<dbReference type="EMBL" id="BAABME010010337">
    <property type="protein sequence ID" value="GAA0177619.1"/>
    <property type="molecule type" value="Genomic_DNA"/>
</dbReference>
<dbReference type="InterPro" id="IPR040256">
    <property type="entry name" value="At4g02000-like"/>
</dbReference>
<evidence type="ECO:0008006" key="4">
    <source>
        <dbReference type="Google" id="ProtNLM"/>
    </source>
</evidence>
<feature type="region of interest" description="Disordered" evidence="1">
    <location>
        <begin position="451"/>
        <end position="525"/>
    </location>
</feature>
<gene>
    <name evidence="2" type="ORF">LIER_29728</name>
</gene>
<sequence length="699" mass="74805">MAGDEAGYRPPPNGGGPALPPEPGGPMFTQTATNISKNPNSPIDLAHYMPVPAAAPVQHVPAAALPPPTHSTQSLGQIPQPSGLVQPESQALAPSKTSIPTSAISLHPINPTAPSPAQAPASAAPVPAAQAPAAQAPAAQHPAAQAFAAPAAPALSLASPAIRLVAPSAHGHPGHSAATAQAPAELAPAPQLAHAPQPGPVHVAQAHPPNLMHAAPTTSMHKPSYAHAALGLTSVCTADDPQARPCLDSHNLKPVGIHDGKPSIRFKKADKLRFLGLMKHVLVGKFSHCRPTIAIIKEFFIALKLKGAYNISLYDAKHLIIECDLLEDYTRFWESALTPVWVHFPGLPIFLYEEEGLLSVANSIGKPLRIDALNTNRVKLGVASVCVELDVSKPLVDKVWVSFEDDECADNNEGFWQQVQYDEIPHYCSKCFDMGHSVENCKRDFEKERMQAEKGKMEMGSKPTYVKRRNLRREYNPKDAQSSKTPKPADNVASTSASAPKNNDASTLASAPKNNNDFVKFPKPSVRRGDTIQKWIARLSQKRTPSQEVVLTKNPFASLSVDQDETQPDEPDLTTDPKGVDNYSAASLLSDPTNPTDVGVDLPGSEVLQSGEIVDQSGDTKVEIATIDLEEINVTYHVESAPSSPTDPKRFDNNISFEDVAPVANQALDDALVEQLIDSSLHPIPNDVENSMLEPEGDW</sequence>
<feature type="region of interest" description="Disordered" evidence="1">
    <location>
        <begin position="1"/>
        <end position="43"/>
    </location>
</feature>
<name>A0AAV3RK69_LITER</name>
<protein>
    <recommendedName>
        <fullName evidence="4">DUF4283 domain-containing protein</fullName>
    </recommendedName>
</protein>
<dbReference type="Proteomes" id="UP001454036">
    <property type="component" value="Unassembled WGS sequence"/>
</dbReference>
<feature type="region of interest" description="Disordered" evidence="1">
    <location>
        <begin position="62"/>
        <end position="137"/>
    </location>
</feature>
<feature type="compositionally biased region" description="Polar residues" evidence="1">
    <location>
        <begin position="95"/>
        <end position="104"/>
    </location>
</feature>
<feature type="region of interest" description="Disordered" evidence="1">
    <location>
        <begin position="191"/>
        <end position="218"/>
    </location>
</feature>
<evidence type="ECO:0000313" key="2">
    <source>
        <dbReference type="EMBL" id="GAA0177619.1"/>
    </source>
</evidence>
<proteinExistence type="predicted"/>
<dbReference type="PANTHER" id="PTHR31286">
    <property type="entry name" value="GLYCINE-RICH CELL WALL STRUCTURAL PROTEIN 1.8-LIKE"/>
    <property type="match status" value="1"/>
</dbReference>
<accession>A0AAV3RK69</accession>
<dbReference type="PANTHER" id="PTHR31286:SF180">
    <property type="entry name" value="OS10G0362600 PROTEIN"/>
    <property type="match status" value="1"/>
</dbReference>
<feature type="compositionally biased region" description="Polar residues" evidence="1">
    <location>
        <begin position="70"/>
        <end position="80"/>
    </location>
</feature>
<dbReference type="AlphaFoldDB" id="A0AAV3RK69"/>
<evidence type="ECO:0000256" key="1">
    <source>
        <dbReference type="SAM" id="MobiDB-lite"/>
    </source>
</evidence>
<organism evidence="2 3">
    <name type="scientific">Lithospermum erythrorhizon</name>
    <name type="common">Purple gromwell</name>
    <name type="synonym">Lithospermum officinale var. erythrorhizon</name>
    <dbReference type="NCBI Taxonomy" id="34254"/>
    <lineage>
        <taxon>Eukaryota</taxon>
        <taxon>Viridiplantae</taxon>
        <taxon>Streptophyta</taxon>
        <taxon>Embryophyta</taxon>
        <taxon>Tracheophyta</taxon>
        <taxon>Spermatophyta</taxon>
        <taxon>Magnoliopsida</taxon>
        <taxon>eudicotyledons</taxon>
        <taxon>Gunneridae</taxon>
        <taxon>Pentapetalae</taxon>
        <taxon>asterids</taxon>
        <taxon>lamiids</taxon>
        <taxon>Boraginales</taxon>
        <taxon>Boraginaceae</taxon>
        <taxon>Boraginoideae</taxon>
        <taxon>Lithospermeae</taxon>
        <taxon>Lithospermum</taxon>
    </lineage>
</organism>
<comment type="caution">
    <text evidence="2">The sequence shown here is derived from an EMBL/GenBank/DDBJ whole genome shotgun (WGS) entry which is preliminary data.</text>
</comment>
<keyword evidence="3" id="KW-1185">Reference proteome</keyword>